<organism evidence="1 2">
    <name type="scientific">Streptacidiphilus alkalitolerans</name>
    <dbReference type="NCBI Taxonomy" id="3342712"/>
    <lineage>
        <taxon>Bacteria</taxon>
        <taxon>Bacillati</taxon>
        <taxon>Actinomycetota</taxon>
        <taxon>Actinomycetes</taxon>
        <taxon>Kitasatosporales</taxon>
        <taxon>Streptomycetaceae</taxon>
        <taxon>Streptacidiphilus</taxon>
    </lineage>
</organism>
<dbReference type="SUPFAM" id="SSF51695">
    <property type="entry name" value="PLC-like phosphodiesterases"/>
    <property type="match status" value="1"/>
</dbReference>
<accession>A0ABV6VCL1</accession>
<dbReference type="CDD" id="cd08561">
    <property type="entry name" value="GDPD_cytoplasmic_ScUgpQ2_like"/>
    <property type="match status" value="1"/>
</dbReference>
<dbReference type="EMBL" id="JBHEZX010000008">
    <property type="protein sequence ID" value="MFC1411464.1"/>
    <property type="molecule type" value="Genomic_DNA"/>
</dbReference>
<evidence type="ECO:0000313" key="1">
    <source>
        <dbReference type="EMBL" id="MFC1411464.1"/>
    </source>
</evidence>
<name>A0ABV6VCL1_9ACTN</name>
<gene>
    <name evidence="1" type="ORF">ACEZDG_19550</name>
</gene>
<evidence type="ECO:0000313" key="2">
    <source>
        <dbReference type="Proteomes" id="UP001592582"/>
    </source>
</evidence>
<sequence>MTSRRLPRHPFLDHPGPLAFAHRGGCLGGPENSMAAFTRAVALGYRYLETDVQTTSDGVLVAFHDTRLERATDGVGAIASLPWRTVANARIAGREPIPRFEELLEAFPDSRFNVDVKAPGAVRPLADAIRRTGAWDRVCVGSFSEGRLAAVRGAAGPRLATSLGPRAVLGLRLRSLSGPVPVDRLLGAAVRRQAVCVQVPVHWPAGGGLSLVDRPFVRAAHRLGLQVHVWTVDAPEQVHALLDLGVDGIMADRIDILRDALIERGAWSGPSGQPGQPGPAQGEHNRT</sequence>
<keyword evidence="2" id="KW-1185">Reference proteome</keyword>
<reference evidence="1 2" key="1">
    <citation type="submission" date="2024-09" db="EMBL/GenBank/DDBJ databases">
        <authorList>
            <person name="Lee S.D."/>
        </authorList>
    </citation>
    <scope>NUCLEOTIDE SEQUENCE [LARGE SCALE GENOMIC DNA]</scope>
    <source>
        <strain evidence="1 2">N1-1</strain>
    </source>
</reference>
<dbReference type="PANTHER" id="PTHR43805">
    <property type="entry name" value="GLYCEROPHOSPHORYL DIESTER PHOSPHODIESTERASE"/>
    <property type="match status" value="1"/>
</dbReference>
<dbReference type="Gene3D" id="3.20.20.190">
    <property type="entry name" value="Phosphatidylinositol (PI) phosphodiesterase"/>
    <property type="match status" value="1"/>
</dbReference>
<dbReference type="InterPro" id="IPR017946">
    <property type="entry name" value="PLC-like_Pdiesterase_TIM-brl"/>
</dbReference>
<protein>
    <submittedName>
        <fullName evidence="1">Glycerophosphodiester phosphodiesterase</fullName>
    </submittedName>
</protein>
<dbReference type="PROSITE" id="PS51704">
    <property type="entry name" value="GP_PDE"/>
    <property type="match status" value="1"/>
</dbReference>
<proteinExistence type="predicted"/>
<comment type="caution">
    <text evidence="1">The sequence shown here is derived from an EMBL/GenBank/DDBJ whole genome shotgun (WGS) entry which is preliminary data.</text>
</comment>
<dbReference type="Proteomes" id="UP001592582">
    <property type="component" value="Unassembled WGS sequence"/>
</dbReference>
<dbReference type="Pfam" id="PF03009">
    <property type="entry name" value="GDPD"/>
    <property type="match status" value="1"/>
</dbReference>
<dbReference type="PANTHER" id="PTHR43805:SF1">
    <property type="entry name" value="GP-PDE DOMAIN-CONTAINING PROTEIN"/>
    <property type="match status" value="1"/>
</dbReference>
<dbReference type="InterPro" id="IPR030395">
    <property type="entry name" value="GP_PDE_dom"/>
</dbReference>